<protein>
    <recommendedName>
        <fullName evidence="1">RNA-directed DNA polymerase</fullName>
        <ecNumber evidence="1">2.7.7.49</ecNumber>
    </recommendedName>
</protein>
<accession>A0ABM1Y624</accession>
<dbReference type="InterPro" id="IPR001584">
    <property type="entry name" value="Integrase_cat-core"/>
</dbReference>
<dbReference type="SUPFAM" id="SSF57756">
    <property type="entry name" value="Retrovirus zinc finger-like domains"/>
    <property type="match status" value="1"/>
</dbReference>
<dbReference type="InterPro" id="IPR012337">
    <property type="entry name" value="RNaseH-like_sf"/>
</dbReference>
<sequence>MNFVKPPEFNIGDSWPLYEERLKRFFVAYQIDDKDDKRKSAFLLTAASMEVFQIIKNLSFPALPEEKKFSELCDLLKQRFTPTLVVFRERAKFFEARQGEGESIVEWSTRLKKLAANCEFGDQLNPFLLNIFVAGMRRGPIFERLCEEEATSTLENLVKIAMKRESTMQQREVLEVHKIQPKEQQKHRKSEAKCYACGKGDHDFKKCQYKSYICRNCDNKGHLAKVCPSKDKKPSNEKRGPKVNHLRINKLDVPPPVEMQVFVNHHPINFEVDTGSPVNAISKSMYDRLFQEIPLNTRSTEEFVCYNGSGFRDVGTFKAMMKYKEHESLEEIFVFEGTRQPLFGRQTMRNWNLKIDFCFISTDEQDGKQLLDPLLRKHAAVFEGELGRFKHNQIHLALKEDAVPKFCKPRKIPLAFKEKVEAELDRLESSGIISKAPSSEAEWGTPLVPVLKKDSSLRLCADYRVTVNPFLLDDHHPFPVIEDIFAALQGGKYFAKLDLKNAYYQLEVDDETKKILAWSTHRGVYWMNRLPFGTKPACAIFQGTLERVLQGCRGTVIYLDDVLISGATVRELLENLDEVLSRLKEAGFLLNKNKCEFFKQTVAYLGHVIDEDGLHKDPEKVRAILDVKPPADVKDVRAFVGLANYYAKFCPSLAQCLKPLYELLKDGVEFSWTNKQQKAFEKAKKLLSEDTVLSHYNPSLPVRLYCDASNEGIGAVITHVFPDKSERPISFASRIFKKHEAGYSVIDREALAIYYGINKFSNYLFGRHFELMTDHKPLTGLFNPKGIPATAAGRLQRWAAFLANCDYEIRHVKGRKQIVIESRRDKLISRVVEYVQSGWPRMIQEDELKTFYQKRDELSVEEGVLLWGYRIVVPTKLRKMLLDELHKVHLGIVKMKSMARSYFWWPCLDYDIETLGKKCELCIQQRPERSDPVSPWRLTSAPGDRVHVDHFSFRGSDFFVMIDSYSKWIETFPVRTLTSKETIEKLCEYISRFGSISTLVSDNGTAFTSDEFQNFCKSRGINHLRTAPYSPCSNGAAENAVKTVKTALKKLSNDTAFQKKSTSIMISSFLEMYRASKHATTAESPFKLMFGREMRLRFDTLKFDATRRQDDTIQKVNNRKKQETFAVGETVYVRDYRNPKKASWIRGKILKKLGAVLFECSSEELGTIKRRSHQILKYPYDDYEEDRRISNGHCNGNNNDDADSDASYVSLEDDVEDNPTNQPNGAYVTRYNRVVRPPRR</sequence>
<proteinExistence type="predicted"/>
<dbReference type="SUPFAM" id="SSF50630">
    <property type="entry name" value="Acid proteases"/>
    <property type="match status" value="1"/>
</dbReference>
<dbReference type="InterPro" id="IPR041577">
    <property type="entry name" value="RT_RNaseH_2"/>
</dbReference>
<dbReference type="InterPro" id="IPR000477">
    <property type="entry name" value="RT_dom"/>
</dbReference>
<dbReference type="Gene3D" id="3.30.420.10">
    <property type="entry name" value="Ribonuclease H-like superfamily/Ribonuclease H"/>
    <property type="match status" value="1"/>
</dbReference>
<dbReference type="SMART" id="SM00343">
    <property type="entry name" value="ZnF_C2HC"/>
    <property type="match status" value="2"/>
</dbReference>
<dbReference type="PANTHER" id="PTHR37984">
    <property type="entry name" value="PROTEIN CBG26694"/>
    <property type="match status" value="1"/>
</dbReference>
<dbReference type="SUPFAM" id="SSF56672">
    <property type="entry name" value="DNA/RNA polymerases"/>
    <property type="match status" value="1"/>
</dbReference>
<dbReference type="InterPro" id="IPR050951">
    <property type="entry name" value="Retrovirus_Pol_polyprotein"/>
</dbReference>
<evidence type="ECO:0000259" key="13">
    <source>
        <dbReference type="PROSITE" id="PS50994"/>
    </source>
</evidence>
<reference evidence="15" key="1">
    <citation type="journal article" date="2015" name="Proc. Natl. Acad. Sci. U.S.A.">
        <title>Genome sequence of the Asian Tiger mosquito, Aedes albopictus, reveals insights into its biology, genetics, and evolution.</title>
        <authorList>
            <person name="Chen X.G."/>
            <person name="Jiang X."/>
            <person name="Gu J."/>
            <person name="Xu M."/>
            <person name="Wu Y."/>
            <person name="Deng Y."/>
            <person name="Zhang C."/>
            <person name="Bonizzoni M."/>
            <person name="Dermauw W."/>
            <person name="Vontas J."/>
            <person name="Armbruster P."/>
            <person name="Huang X."/>
            <person name="Yang Y."/>
            <person name="Zhang H."/>
            <person name="He W."/>
            <person name="Peng H."/>
            <person name="Liu Y."/>
            <person name="Wu K."/>
            <person name="Chen J."/>
            <person name="Lirakis M."/>
            <person name="Topalis P."/>
            <person name="Van Leeuwen T."/>
            <person name="Hall A.B."/>
            <person name="Jiang X."/>
            <person name="Thorpe C."/>
            <person name="Mueller R.L."/>
            <person name="Sun C."/>
            <person name="Waterhouse R.M."/>
            <person name="Yan G."/>
            <person name="Tu Z.J."/>
            <person name="Fang X."/>
            <person name="James A.A."/>
        </authorList>
    </citation>
    <scope>NUCLEOTIDE SEQUENCE [LARGE SCALE GENOMIC DNA]</scope>
    <source>
        <strain evidence="15">Foshan</strain>
    </source>
</reference>
<dbReference type="InterPro" id="IPR043128">
    <property type="entry name" value="Rev_trsase/Diguanyl_cyclase"/>
</dbReference>
<evidence type="ECO:0000256" key="2">
    <source>
        <dbReference type="ARBA" id="ARBA00022670"/>
    </source>
</evidence>
<keyword evidence="10" id="KW-0479">Metal-binding</keyword>
<keyword evidence="3" id="KW-0808">Transferase</keyword>
<dbReference type="Proteomes" id="UP000069940">
    <property type="component" value="Unassembled WGS sequence"/>
</dbReference>
<keyword evidence="2" id="KW-0645">Protease</keyword>
<evidence type="ECO:0000256" key="10">
    <source>
        <dbReference type="PROSITE-ProRule" id="PRU00047"/>
    </source>
</evidence>
<evidence type="ECO:0000313" key="15">
    <source>
        <dbReference type="Proteomes" id="UP000069940"/>
    </source>
</evidence>
<dbReference type="CDD" id="cd09274">
    <property type="entry name" value="RNase_HI_RT_Ty3"/>
    <property type="match status" value="1"/>
</dbReference>
<dbReference type="GeneID" id="115259282"/>
<keyword evidence="5" id="KW-0540">Nuclease</keyword>
<dbReference type="PANTHER" id="PTHR37984:SF5">
    <property type="entry name" value="PROTEIN NYNRIN-LIKE"/>
    <property type="match status" value="1"/>
</dbReference>
<dbReference type="CDD" id="cd01647">
    <property type="entry name" value="RT_LTR"/>
    <property type="match status" value="1"/>
</dbReference>
<dbReference type="Pfam" id="PF17919">
    <property type="entry name" value="RT_RNaseH_2"/>
    <property type="match status" value="1"/>
</dbReference>
<dbReference type="InterPro" id="IPR043502">
    <property type="entry name" value="DNA/RNA_pol_sf"/>
</dbReference>
<feature type="domain" description="Reverse transcriptase" evidence="12">
    <location>
        <begin position="431"/>
        <end position="609"/>
    </location>
</feature>
<dbReference type="Gene3D" id="2.40.70.10">
    <property type="entry name" value="Acid Proteases"/>
    <property type="match status" value="1"/>
</dbReference>
<feature type="domain" description="Integrase catalytic" evidence="13">
    <location>
        <begin position="931"/>
        <end position="1093"/>
    </location>
</feature>
<keyword evidence="8" id="KW-0238">DNA-binding</keyword>
<keyword evidence="10" id="KW-0863">Zinc-finger</keyword>
<dbReference type="InterPro" id="IPR041588">
    <property type="entry name" value="Integrase_H2C2"/>
</dbReference>
<evidence type="ECO:0000256" key="1">
    <source>
        <dbReference type="ARBA" id="ARBA00012493"/>
    </source>
</evidence>
<evidence type="ECO:0000256" key="9">
    <source>
        <dbReference type="ARBA" id="ARBA00023268"/>
    </source>
</evidence>
<evidence type="ECO:0000256" key="5">
    <source>
        <dbReference type="ARBA" id="ARBA00022722"/>
    </source>
</evidence>
<keyword evidence="7" id="KW-0255">Endonuclease</keyword>
<dbReference type="EC" id="2.7.7.49" evidence="1"/>
<dbReference type="Pfam" id="PF00078">
    <property type="entry name" value="RVT_1"/>
    <property type="match status" value="1"/>
</dbReference>
<dbReference type="Pfam" id="PF00665">
    <property type="entry name" value="rve"/>
    <property type="match status" value="1"/>
</dbReference>
<name>A0ABM1Y624_AEDAL</name>
<dbReference type="InterPro" id="IPR036397">
    <property type="entry name" value="RNaseH_sf"/>
</dbReference>
<dbReference type="SUPFAM" id="SSF53098">
    <property type="entry name" value="Ribonuclease H-like"/>
    <property type="match status" value="1"/>
</dbReference>
<keyword evidence="6" id="KW-0064">Aspartyl protease</keyword>
<dbReference type="PROSITE" id="PS50158">
    <property type="entry name" value="ZF_CCHC"/>
    <property type="match status" value="1"/>
</dbReference>
<dbReference type="PROSITE" id="PS50878">
    <property type="entry name" value="RT_POL"/>
    <property type="match status" value="1"/>
</dbReference>
<dbReference type="RefSeq" id="XP_062710006.1">
    <property type="nucleotide sequence ID" value="XM_062854022.1"/>
</dbReference>
<organism evidence="14 15">
    <name type="scientific">Aedes albopictus</name>
    <name type="common">Asian tiger mosquito</name>
    <name type="synonym">Stegomyia albopicta</name>
    <dbReference type="NCBI Taxonomy" id="7160"/>
    <lineage>
        <taxon>Eukaryota</taxon>
        <taxon>Metazoa</taxon>
        <taxon>Ecdysozoa</taxon>
        <taxon>Arthropoda</taxon>
        <taxon>Hexapoda</taxon>
        <taxon>Insecta</taxon>
        <taxon>Pterygota</taxon>
        <taxon>Neoptera</taxon>
        <taxon>Endopterygota</taxon>
        <taxon>Diptera</taxon>
        <taxon>Nematocera</taxon>
        <taxon>Culicoidea</taxon>
        <taxon>Culicidae</taxon>
        <taxon>Culicinae</taxon>
        <taxon>Aedini</taxon>
        <taxon>Aedes</taxon>
        <taxon>Stegomyia</taxon>
    </lineage>
</organism>
<evidence type="ECO:0000259" key="12">
    <source>
        <dbReference type="PROSITE" id="PS50878"/>
    </source>
</evidence>
<dbReference type="InterPro" id="IPR036875">
    <property type="entry name" value="Znf_CCHC_sf"/>
</dbReference>
<evidence type="ECO:0000256" key="3">
    <source>
        <dbReference type="ARBA" id="ARBA00022679"/>
    </source>
</evidence>
<dbReference type="EnsemblMetazoa" id="AALFPA23_006092.R7871">
    <property type="protein sequence ID" value="AALFPA23_006092.P7871"/>
    <property type="gene ID" value="AALFPA23_006092"/>
</dbReference>
<dbReference type="PROSITE" id="PS50994">
    <property type="entry name" value="INTEGRASE"/>
    <property type="match status" value="1"/>
</dbReference>
<evidence type="ECO:0000256" key="4">
    <source>
        <dbReference type="ARBA" id="ARBA00022695"/>
    </source>
</evidence>
<keyword evidence="10" id="KW-0862">Zinc</keyword>
<evidence type="ECO:0000259" key="11">
    <source>
        <dbReference type="PROSITE" id="PS50158"/>
    </source>
</evidence>
<evidence type="ECO:0000313" key="14">
    <source>
        <dbReference type="EnsemblMetazoa" id="AALFPA23_006092.P7871"/>
    </source>
</evidence>
<evidence type="ECO:0000256" key="7">
    <source>
        <dbReference type="ARBA" id="ARBA00022759"/>
    </source>
</evidence>
<dbReference type="Gene3D" id="3.30.70.270">
    <property type="match status" value="2"/>
</dbReference>
<dbReference type="InterPro" id="IPR001878">
    <property type="entry name" value="Znf_CCHC"/>
</dbReference>
<keyword evidence="15" id="KW-1185">Reference proteome</keyword>
<keyword evidence="7" id="KW-0378">Hydrolase</keyword>
<reference evidence="14" key="2">
    <citation type="submission" date="2025-05" db="UniProtKB">
        <authorList>
            <consortium name="EnsemblMetazoa"/>
        </authorList>
    </citation>
    <scope>IDENTIFICATION</scope>
    <source>
        <strain evidence="14">Foshan</strain>
    </source>
</reference>
<feature type="domain" description="CCHC-type" evidence="11">
    <location>
        <begin position="214"/>
        <end position="229"/>
    </location>
</feature>
<keyword evidence="4" id="KW-0548">Nucleotidyltransferase</keyword>
<keyword evidence="9" id="KW-0511">Multifunctional enzyme</keyword>
<dbReference type="Gene3D" id="3.10.10.10">
    <property type="entry name" value="HIV Type 1 Reverse Transcriptase, subunit A, domain 1"/>
    <property type="match status" value="1"/>
</dbReference>
<evidence type="ECO:0000256" key="6">
    <source>
        <dbReference type="ARBA" id="ARBA00022750"/>
    </source>
</evidence>
<dbReference type="Gene3D" id="4.10.60.10">
    <property type="entry name" value="Zinc finger, CCHC-type"/>
    <property type="match status" value="1"/>
</dbReference>
<dbReference type="Gene3D" id="1.10.340.70">
    <property type="match status" value="1"/>
</dbReference>
<dbReference type="InterPro" id="IPR021109">
    <property type="entry name" value="Peptidase_aspartic_dom_sf"/>
</dbReference>
<evidence type="ECO:0000256" key="8">
    <source>
        <dbReference type="ARBA" id="ARBA00023125"/>
    </source>
</evidence>
<dbReference type="Pfam" id="PF17921">
    <property type="entry name" value="Integrase_H2C2"/>
    <property type="match status" value="1"/>
</dbReference>